<accession>A0ABW2A4N7</accession>
<comment type="similarity">
    <text evidence="1">Belongs to the PhzF family.</text>
</comment>
<keyword evidence="3" id="KW-1185">Reference proteome</keyword>
<sequence length="294" mass="31338">MSTFEYYTLDVFTDRPFAGNPLAVFPDAGPLPEHLMQQIARELNLSETVFVAGPEGRNRFRVRIFTPGGEIPFAGHPTVGTALLLQQLGRLGRPEEGGPVLIQPVGDVPVSISGTGPEAVARFRTARLPQIASSVLSREDAAALIGLAPEQLCADPVVASCGTPFQLLVLSDPEALRVAQLDFALWRRLLAADPAPDIYIYAVTGDDTLRARMFGPGFGIPEDPATGAAASALAGYLAQQSGRVGTFRWRIEQGVEMGRPSQIDTEVQVGPGGVEAVHVSGQARLLSQGRFLLE</sequence>
<proteinExistence type="inferred from homology"/>
<reference evidence="3" key="1">
    <citation type="journal article" date="2019" name="Int. J. Syst. Evol. Microbiol.">
        <title>The Global Catalogue of Microorganisms (GCM) 10K type strain sequencing project: providing services to taxonomists for standard genome sequencing and annotation.</title>
        <authorList>
            <consortium name="The Broad Institute Genomics Platform"/>
            <consortium name="The Broad Institute Genome Sequencing Center for Infectious Disease"/>
            <person name="Wu L."/>
            <person name="Ma J."/>
        </authorList>
    </citation>
    <scope>NUCLEOTIDE SEQUENCE [LARGE SCALE GENOMIC DNA]</scope>
    <source>
        <strain evidence="3">NBRC 111756</strain>
    </source>
</reference>
<evidence type="ECO:0000256" key="1">
    <source>
        <dbReference type="ARBA" id="ARBA00008270"/>
    </source>
</evidence>
<organism evidence="2 3">
    <name type="scientific">Marinobacterium aestuariivivens</name>
    <dbReference type="NCBI Taxonomy" id="1698799"/>
    <lineage>
        <taxon>Bacteria</taxon>
        <taxon>Pseudomonadati</taxon>
        <taxon>Pseudomonadota</taxon>
        <taxon>Gammaproteobacteria</taxon>
        <taxon>Oceanospirillales</taxon>
        <taxon>Oceanospirillaceae</taxon>
        <taxon>Marinobacterium</taxon>
    </lineage>
</organism>
<evidence type="ECO:0000313" key="2">
    <source>
        <dbReference type="EMBL" id="MFC6672333.1"/>
    </source>
</evidence>
<dbReference type="Gene3D" id="3.10.310.10">
    <property type="entry name" value="Diaminopimelate Epimerase, Chain A, domain 1"/>
    <property type="match status" value="2"/>
</dbReference>
<dbReference type="Pfam" id="PF02567">
    <property type="entry name" value="PhzC-PhzF"/>
    <property type="match status" value="1"/>
</dbReference>
<dbReference type="NCBIfam" id="TIGR00654">
    <property type="entry name" value="PhzF_family"/>
    <property type="match status" value="1"/>
</dbReference>
<dbReference type="RefSeq" id="WP_379910779.1">
    <property type="nucleotide sequence ID" value="NZ_JBHSWE010000001.1"/>
</dbReference>
<dbReference type="Proteomes" id="UP001596422">
    <property type="component" value="Unassembled WGS sequence"/>
</dbReference>
<name>A0ABW2A4N7_9GAMM</name>
<comment type="caution">
    <text evidence="2">The sequence shown here is derived from an EMBL/GenBank/DDBJ whole genome shotgun (WGS) entry which is preliminary data.</text>
</comment>
<dbReference type="SUPFAM" id="SSF54506">
    <property type="entry name" value="Diaminopimelate epimerase-like"/>
    <property type="match status" value="1"/>
</dbReference>
<dbReference type="PANTHER" id="PTHR13774:SF32">
    <property type="entry name" value="ANTISENSE-ENHANCING SEQUENCE 1"/>
    <property type="match status" value="1"/>
</dbReference>
<dbReference type="EMBL" id="JBHSWE010000001">
    <property type="protein sequence ID" value="MFC6672333.1"/>
    <property type="molecule type" value="Genomic_DNA"/>
</dbReference>
<dbReference type="InterPro" id="IPR003719">
    <property type="entry name" value="Phenazine_PhzF-like"/>
</dbReference>
<gene>
    <name evidence="2" type="ORF">ACFQDL_21370</name>
</gene>
<evidence type="ECO:0000313" key="3">
    <source>
        <dbReference type="Proteomes" id="UP001596422"/>
    </source>
</evidence>
<protein>
    <submittedName>
        <fullName evidence="2">PhzF family phenazine biosynthesis protein</fullName>
    </submittedName>
</protein>
<dbReference type="PANTHER" id="PTHR13774">
    <property type="entry name" value="PHENAZINE BIOSYNTHESIS PROTEIN"/>
    <property type="match status" value="1"/>
</dbReference>
<dbReference type="PIRSF" id="PIRSF016184">
    <property type="entry name" value="PhzC_PhzF"/>
    <property type="match status" value="1"/>
</dbReference>